<protein>
    <submittedName>
        <fullName evidence="2">Uncharacterized protein</fullName>
    </submittedName>
</protein>
<name>A0ABN9YHD1_9DINO</name>
<feature type="compositionally biased region" description="Low complexity" evidence="1">
    <location>
        <begin position="109"/>
        <end position="121"/>
    </location>
</feature>
<reference evidence="2" key="1">
    <citation type="submission" date="2023-10" db="EMBL/GenBank/DDBJ databases">
        <authorList>
            <person name="Chen Y."/>
            <person name="Shah S."/>
            <person name="Dougan E. K."/>
            <person name="Thang M."/>
            <person name="Chan C."/>
        </authorList>
    </citation>
    <scope>NUCLEOTIDE SEQUENCE [LARGE SCALE GENOMIC DNA]</scope>
</reference>
<proteinExistence type="predicted"/>
<evidence type="ECO:0000313" key="3">
    <source>
        <dbReference type="Proteomes" id="UP001189429"/>
    </source>
</evidence>
<evidence type="ECO:0000256" key="1">
    <source>
        <dbReference type="SAM" id="MobiDB-lite"/>
    </source>
</evidence>
<organism evidence="2 3">
    <name type="scientific">Prorocentrum cordatum</name>
    <dbReference type="NCBI Taxonomy" id="2364126"/>
    <lineage>
        <taxon>Eukaryota</taxon>
        <taxon>Sar</taxon>
        <taxon>Alveolata</taxon>
        <taxon>Dinophyceae</taxon>
        <taxon>Prorocentrales</taxon>
        <taxon>Prorocentraceae</taxon>
        <taxon>Prorocentrum</taxon>
    </lineage>
</organism>
<dbReference type="EMBL" id="CAUYUJ010022504">
    <property type="protein sequence ID" value="CAK0911023.1"/>
    <property type="molecule type" value="Genomic_DNA"/>
</dbReference>
<comment type="caution">
    <text evidence="2">The sequence shown here is derived from an EMBL/GenBank/DDBJ whole genome shotgun (WGS) entry which is preliminary data.</text>
</comment>
<dbReference type="Proteomes" id="UP001189429">
    <property type="component" value="Unassembled WGS sequence"/>
</dbReference>
<gene>
    <name evidence="2" type="ORF">PCOR1329_LOCUS85028</name>
</gene>
<accession>A0ABN9YHD1</accession>
<evidence type="ECO:0000313" key="2">
    <source>
        <dbReference type="EMBL" id="CAK0911023.1"/>
    </source>
</evidence>
<feature type="region of interest" description="Disordered" evidence="1">
    <location>
        <begin position="60"/>
        <end position="121"/>
    </location>
</feature>
<keyword evidence="3" id="KW-1185">Reference proteome</keyword>
<sequence length="121" mass="13194">MRFPVQTCFGCKGKFHKDEFPAHFVGCPAVSQCDWCKEYFKAGQQDAHLDGCKVYAATGASPAKSRVRRKSTPGAPSCAQPKRQKTQPQEAKPQQPPSPKEVARRHARSCPPRSAPAPSTG</sequence>